<sequence length="346" mass="37791">MATTRKRVTLLDVARHAGVSRATASLVVRQSPLVGETTRQRVVEAMRSLGYVYNAGAARLRRGTSRTVGVIVPNLRNPFFAEMLDGIETVFDTEDMAVMLANTHEDRAKQDAFVRRMREHDVDGVIVCPAAGSDESFLETTDTLGLTVVQALRWISQDRSDYAGTNYADGMRQAVEHLKELGHRRIAFVAGDRQHSAFRDRLEGYRNAIGPEAETIVVKVPLTHEDGRALAGTLMRQTPPSAAICFNDVVALGLLRGLFDLGVDVGRDFSLVGFDNVPEAALSRPALTSVTTNPFAIGEAAARLLLRRLADPEGAPKRTIEPTRLVIRESTGPCPESQAHAPKRRG</sequence>
<evidence type="ECO:0000313" key="5">
    <source>
        <dbReference type="EMBL" id="MBP0616864.1"/>
    </source>
</evidence>
<dbReference type="EMBL" id="JAGJCF010000011">
    <property type="protein sequence ID" value="MBP0616864.1"/>
    <property type="molecule type" value="Genomic_DNA"/>
</dbReference>
<organism evidence="5 6">
    <name type="scientific">Jiella mangrovi</name>
    <dbReference type="NCBI Taxonomy" id="2821407"/>
    <lineage>
        <taxon>Bacteria</taxon>
        <taxon>Pseudomonadati</taxon>
        <taxon>Pseudomonadota</taxon>
        <taxon>Alphaproteobacteria</taxon>
        <taxon>Hyphomicrobiales</taxon>
        <taxon>Aurantimonadaceae</taxon>
        <taxon>Jiella</taxon>
    </lineage>
</organism>
<dbReference type="SUPFAM" id="SSF53822">
    <property type="entry name" value="Periplasmic binding protein-like I"/>
    <property type="match status" value="1"/>
</dbReference>
<evidence type="ECO:0000259" key="4">
    <source>
        <dbReference type="PROSITE" id="PS50932"/>
    </source>
</evidence>
<keyword evidence="6" id="KW-1185">Reference proteome</keyword>
<dbReference type="InterPro" id="IPR010982">
    <property type="entry name" value="Lambda_DNA-bd_dom_sf"/>
</dbReference>
<dbReference type="CDD" id="cd06289">
    <property type="entry name" value="PBP1_MalI-like"/>
    <property type="match status" value="1"/>
</dbReference>
<dbReference type="Gene3D" id="1.10.260.40">
    <property type="entry name" value="lambda repressor-like DNA-binding domains"/>
    <property type="match status" value="1"/>
</dbReference>
<dbReference type="RefSeq" id="WP_209595359.1">
    <property type="nucleotide sequence ID" value="NZ_JAGJCF010000011.1"/>
</dbReference>
<dbReference type="InterPro" id="IPR028082">
    <property type="entry name" value="Peripla_BP_I"/>
</dbReference>
<dbReference type="SMART" id="SM00354">
    <property type="entry name" value="HTH_LACI"/>
    <property type="match status" value="1"/>
</dbReference>
<dbReference type="PANTHER" id="PTHR30146">
    <property type="entry name" value="LACI-RELATED TRANSCRIPTIONAL REPRESSOR"/>
    <property type="match status" value="1"/>
</dbReference>
<gene>
    <name evidence="5" type="ORF">J6595_14860</name>
</gene>
<keyword evidence="1" id="KW-0805">Transcription regulation</keyword>
<dbReference type="InterPro" id="IPR000843">
    <property type="entry name" value="HTH_LacI"/>
</dbReference>
<dbReference type="PANTHER" id="PTHR30146:SF109">
    <property type="entry name" value="HTH-TYPE TRANSCRIPTIONAL REGULATOR GALS"/>
    <property type="match status" value="1"/>
</dbReference>
<proteinExistence type="predicted"/>
<evidence type="ECO:0000256" key="1">
    <source>
        <dbReference type="ARBA" id="ARBA00023015"/>
    </source>
</evidence>
<keyword evidence="2 5" id="KW-0238">DNA-binding</keyword>
<evidence type="ECO:0000256" key="2">
    <source>
        <dbReference type="ARBA" id="ARBA00023125"/>
    </source>
</evidence>
<feature type="domain" description="HTH lacI-type" evidence="4">
    <location>
        <begin position="8"/>
        <end position="62"/>
    </location>
</feature>
<dbReference type="PROSITE" id="PS00356">
    <property type="entry name" value="HTH_LACI_1"/>
    <property type="match status" value="1"/>
</dbReference>
<comment type="caution">
    <text evidence="5">The sequence shown here is derived from an EMBL/GenBank/DDBJ whole genome shotgun (WGS) entry which is preliminary data.</text>
</comment>
<dbReference type="PROSITE" id="PS50932">
    <property type="entry name" value="HTH_LACI_2"/>
    <property type="match status" value="1"/>
</dbReference>
<dbReference type="Pfam" id="PF00356">
    <property type="entry name" value="LacI"/>
    <property type="match status" value="1"/>
</dbReference>
<dbReference type="SUPFAM" id="SSF47413">
    <property type="entry name" value="lambda repressor-like DNA-binding domains"/>
    <property type="match status" value="1"/>
</dbReference>
<dbReference type="Gene3D" id="3.40.50.2300">
    <property type="match status" value="2"/>
</dbReference>
<reference evidence="5 6" key="1">
    <citation type="submission" date="2021-04" db="EMBL/GenBank/DDBJ databases">
        <title>Whole genome sequence of Jiella sp. KSK16Y-1.</title>
        <authorList>
            <person name="Tuo L."/>
        </authorList>
    </citation>
    <scope>NUCLEOTIDE SEQUENCE [LARGE SCALE GENOMIC DNA]</scope>
    <source>
        <strain evidence="5 6">KSK16Y-1</strain>
    </source>
</reference>
<dbReference type="GO" id="GO:0003677">
    <property type="term" value="F:DNA binding"/>
    <property type="evidence" value="ECO:0007669"/>
    <property type="project" value="UniProtKB-KW"/>
</dbReference>
<keyword evidence="3" id="KW-0804">Transcription</keyword>
<name>A0ABS4BL22_9HYPH</name>
<dbReference type="Proteomes" id="UP000678276">
    <property type="component" value="Unassembled WGS sequence"/>
</dbReference>
<protein>
    <submittedName>
        <fullName evidence="5">LacI family DNA-binding transcriptional regulator</fullName>
    </submittedName>
</protein>
<evidence type="ECO:0000313" key="6">
    <source>
        <dbReference type="Proteomes" id="UP000678276"/>
    </source>
</evidence>
<accession>A0ABS4BL22</accession>
<dbReference type="CDD" id="cd01392">
    <property type="entry name" value="HTH_LacI"/>
    <property type="match status" value="1"/>
</dbReference>
<evidence type="ECO:0000256" key="3">
    <source>
        <dbReference type="ARBA" id="ARBA00023163"/>
    </source>
</evidence>
<dbReference type="InterPro" id="IPR046335">
    <property type="entry name" value="LacI/GalR-like_sensor"/>
</dbReference>
<dbReference type="Pfam" id="PF13377">
    <property type="entry name" value="Peripla_BP_3"/>
    <property type="match status" value="1"/>
</dbReference>